<evidence type="ECO:0000313" key="2">
    <source>
        <dbReference type="EMBL" id="KAG0583564.1"/>
    </source>
</evidence>
<dbReference type="AlphaFoldDB" id="A0A8T0IIC8"/>
<comment type="caution">
    <text evidence="2">The sequence shown here is derived from an EMBL/GenBank/DDBJ whole genome shotgun (WGS) entry which is preliminary data.</text>
</comment>
<dbReference type="Proteomes" id="UP000822688">
    <property type="component" value="Chromosome 3"/>
</dbReference>
<protein>
    <submittedName>
        <fullName evidence="2">Uncharacterized protein</fullName>
    </submittedName>
</protein>
<evidence type="ECO:0000313" key="3">
    <source>
        <dbReference type="Proteomes" id="UP000822688"/>
    </source>
</evidence>
<dbReference type="EMBL" id="CM026423">
    <property type="protein sequence ID" value="KAG0583564.1"/>
    <property type="molecule type" value="Genomic_DNA"/>
</dbReference>
<sequence length="283" mass="31625">MAKALVSSAFTAREGLLCKCRPASSRVTQRAQFVVFASAAEPKWKQKLAAADEHQEKTRQATLQAQEEYRKKQDALRRQQQSGQGGQAASLDDLEFISYLTEEGYISDPTQPGVKASLYAIYDENKTLCYIGVSRQVYQSMRLHFARRPLQCHYIKVFNVTKPSRALLEGTRDAWISANGSVPVGNDNGELQNIWENPLDCKPLMTDEEKALFEEAAPGPPKAKVLKNVARRIETELEAIFKQRQIKDKLRFDPKLKDRGLLDLKGVAAVPDTSVPTSTPKSA</sequence>
<dbReference type="InterPro" id="IPR049578">
    <property type="entry name" value="CAXIP1-like_GIY-YIG_dom"/>
</dbReference>
<feature type="region of interest" description="Disordered" evidence="1">
    <location>
        <begin position="49"/>
        <end position="88"/>
    </location>
</feature>
<dbReference type="CDD" id="cd10450">
    <property type="entry name" value="GIY-YIG_AtGrxS16_like"/>
    <property type="match status" value="1"/>
</dbReference>
<gene>
    <name evidence="2" type="ORF">KC19_3G146700</name>
</gene>
<reference evidence="2" key="1">
    <citation type="submission" date="2020-06" db="EMBL/GenBank/DDBJ databases">
        <title>WGS assembly of Ceratodon purpureus strain R40.</title>
        <authorList>
            <person name="Carey S.B."/>
            <person name="Jenkins J."/>
            <person name="Shu S."/>
            <person name="Lovell J.T."/>
            <person name="Sreedasyam A."/>
            <person name="Maumus F."/>
            <person name="Tiley G.P."/>
            <person name="Fernandez-Pozo N."/>
            <person name="Barry K."/>
            <person name="Chen C."/>
            <person name="Wang M."/>
            <person name="Lipzen A."/>
            <person name="Daum C."/>
            <person name="Saski C.A."/>
            <person name="Payton A.C."/>
            <person name="Mcbreen J.C."/>
            <person name="Conrad R.E."/>
            <person name="Kollar L.M."/>
            <person name="Olsson S."/>
            <person name="Huttunen S."/>
            <person name="Landis J.B."/>
            <person name="Wickett N.J."/>
            <person name="Johnson M.G."/>
            <person name="Rensing S.A."/>
            <person name="Grimwood J."/>
            <person name="Schmutz J."/>
            <person name="Mcdaniel S.F."/>
        </authorList>
    </citation>
    <scope>NUCLEOTIDE SEQUENCE</scope>
    <source>
        <strain evidence="2">R40</strain>
    </source>
</reference>
<organism evidence="2 3">
    <name type="scientific">Ceratodon purpureus</name>
    <name type="common">Fire moss</name>
    <name type="synonym">Dicranum purpureum</name>
    <dbReference type="NCBI Taxonomy" id="3225"/>
    <lineage>
        <taxon>Eukaryota</taxon>
        <taxon>Viridiplantae</taxon>
        <taxon>Streptophyta</taxon>
        <taxon>Embryophyta</taxon>
        <taxon>Bryophyta</taxon>
        <taxon>Bryophytina</taxon>
        <taxon>Bryopsida</taxon>
        <taxon>Dicranidae</taxon>
        <taxon>Pseudoditrichales</taxon>
        <taxon>Ditrichaceae</taxon>
        <taxon>Ceratodon</taxon>
    </lineage>
</organism>
<accession>A0A8T0IIC8</accession>
<proteinExistence type="predicted"/>
<evidence type="ECO:0000256" key="1">
    <source>
        <dbReference type="SAM" id="MobiDB-lite"/>
    </source>
</evidence>
<name>A0A8T0IIC8_CERPU</name>
<feature type="compositionally biased region" description="Basic and acidic residues" evidence="1">
    <location>
        <begin position="50"/>
        <end position="59"/>
    </location>
</feature>
<feature type="compositionally biased region" description="Low complexity" evidence="1">
    <location>
        <begin position="78"/>
        <end position="88"/>
    </location>
</feature>
<feature type="compositionally biased region" description="Basic and acidic residues" evidence="1">
    <location>
        <begin position="67"/>
        <end position="77"/>
    </location>
</feature>
<keyword evidence="3" id="KW-1185">Reference proteome</keyword>